<accession>K0ILD4</accession>
<protein>
    <submittedName>
        <fullName evidence="1">Uncharacterized protein</fullName>
    </submittedName>
</protein>
<sequence>MFLQLSKIPHFTTMQKFAARISGTLLERIIASFSSFF</sequence>
<dbReference type="KEGG" id="nga:Ngar_c00640"/>
<dbReference type="HOGENOM" id="CLU_3338590_0_0_2"/>
<name>K0ILD4_NITGG</name>
<reference evidence="1 2" key="1">
    <citation type="journal article" date="2012" name="Environ. Microbiol.">
        <title>The genome of the ammonia-oxidizing Candidatus Nitrososphaera gargensis: insights into metabolic versatility and environmental adaptations.</title>
        <authorList>
            <person name="Spang A."/>
            <person name="Poehlein A."/>
            <person name="Offre P."/>
            <person name="Zumbragel S."/>
            <person name="Haider S."/>
            <person name="Rychlik N."/>
            <person name="Nowka B."/>
            <person name="Schmeisser C."/>
            <person name="Lebedeva E.V."/>
            <person name="Rattei T."/>
            <person name="Bohm C."/>
            <person name="Schmid M."/>
            <person name="Galushko A."/>
            <person name="Hatzenpichler R."/>
            <person name="Weinmaier T."/>
            <person name="Daniel R."/>
            <person name="Schleper C."/>
            <person name="Spieck E."/>
            <person name="Streit W."/>
            <person name="Wagner M."/>
        </authorList>
    </citation>
    <scope>NUCLEOTIDE SEQUENCE [LARGE SCALE GENOMIC DNA]</scope>
    <source>
        <strain evidence="2">Ga9.2</strain>
    </source>
</reference>
<dbReference type="STRING" id="1237085.Ngar_c00640"/>
<evidence type="ECO:0000313" key="1">
    <source>
        <dbReference type="EMBL" id="AFU57014.1"/>
    </source>
</evidence>
<dbReference type="BioCyc" id="CNIT1237085:G1324-64-MONOMER"/>
<dbReference type="Proteomes" id="UP000008037">
    <property type="component" value="Chromosome"/>
</dbReference>
<dbReference type="AlphaFoldDB" id="K0ILD4"/>
<dbReference type="InParanoid" id="K0ILD4"/>
<gene>
    <name evidence="1" type="ordered locus">Ngar_c00640</name>
</gene>
<organism evidence="1 2">
    <name type="scientific">Nitrososphaera gargensis (strain Ga9.2)</name>
    <dbReference type="NCBI Taxonomy" id="1237085"/>
    <lineage>
        <taxon>Archaea</taxon>
        <taxon>Nitrososphaerota</taxon>
        <taxon>Nitrososphaeria</taxon>
        <taxon>Nitrososphaerales</taxon>
        <taxon>Nitrososphaeraceae</taxon>
        <taxon>Nitrososphaera</taxon>
    </lineage>
</organism>
<evidence type="ECO:0000313" key="2">
    <source>
        <dbReference type="Proteomes" id="UP000008037"/>
    </source>
</evidence>
<proteinExistence type="predicted"/>
<dbReference type="EMBL" id="CP002408">
    <property type="protein sequence ID" value="AFU57014.1"/>
    <property type="molecule type" value="Genomic_DNA"/>
</dbReference>
<keyword evidence="2" id="KW-1185">Reference proteome</keyword>